<evidence type="ECO:0000256" key="2">
    <source>
        <dbReference type="ARBA" id="ARBA00010265"/>
    </source>
</evidence>
<name>A0A923MCU0_9BURK</name>
<dbReference type="EMBL" id="JACORU010000011">
    <property type="protein sequence ID" value="MBC5767635.1"/>
    <property type="molecule type" value="Genomic_DNA"/>
</dbReference>
<keyword evidence="3" id="KW-0812">Transmembrane</keyword>
<organism evidence="6 7">
    <name type="scientific">Ramlibacter albus</name>
    <dbReference type="NCBI Taxonomy" id="2079448"/>
    <lineage>
        <taxon>Bacteria</taxon>
        <taxon>Pseudomonadati</taxon>
        <taxon>Pseudomonadota</taxon>
        <taxon>Betaproteobacteria</taxon>
        <taxon>Burkholderiales</taxon>
        <taxon>Comamonadaceae</taxon>
        <taxon>Ramlibacter</taxon>
    </lineage>
</organism>
<proteinExistence type="inferred from homology"/>
<dbReference type="GO" id="GO:0016020">
    <property type="term" value="C:membrane"/>
    <property type="evidence" value="ECO:0007669"/>
    <property type="project" value="UniProtKB-SubCell"/>
</dbReference>
<evidence type="ECO:0000256" key="1">
    <source>
        <dbReference type="ARBA" id="ARBA00004167"/>
    </source>
</evidence>
<evidence type="ECO:0000256" key="3">
    <source>
        <dbReference type="ARBA" id="ARBA00022692"/>
    </source>
</evidence>
<dbReference type="RefSeq" id="WP_187084117.1">
    <property type="nucleotide sequence ID" value="NZ_JACORU010000011.1"/>
</dbReference>
<evidence type="ECO:0000313" key="7">
    <source>
        <dbReference type="Proteomes" id="UP000596827"/>
    </source>
</evidence>
<dbReference type="InterPro" id="IPR005498">
    <property type="entry name" value="T4SS_VirB10/TraB/TrbI"/>
</dbReference>
<evidence type="ECO:0000256" key="4">
    <source>
        <dbReference type="ARBA" id="ARBA00022989"/>
    </source>
</evidence>
<gene>
    <name evidence="6" type="ORF">H8R02_24430</name>
</gene>
<comment type="subcellular location">
    <subcellularLocation>
        <location evidence="1">Membrane</location>
        <topology evidence="1">Single-pass membrane protein</topology>
    </subcellularLocation>
</comment>
<keyword evidence="5" id="KW-0472">Membrane</keyword>
<dbReference type="Proteomes" id="UP000596827">
    <property type="component" value="Unassembled WGS sequence"/>
</dbReference>
<comment type="similarity">
    <text evidence="2">Belongs to the TrbI/VirB10 family.</text>
</comment>
<dbReference type="AlphaFoldDB" id="A0A923MCU0"/>
<evidence type="ECO:0000313" key="6">
    <source>
        <dbReference type="EMBL" id="MBC5767635.1"/>
    </source>
</evidence>
<keyword evidence="4" id="KW-1133">Transmembrane helix</keyword>
<dbReference type="Gene3D" id="2.40.128.260">
    <property type="entry name" value="Type IV secretion system, VirB10/TraB/TrbI"/>
    <property type="match status" value="1"/>
</dbReference>
<dbReference type="Pfam" id="PF03743">
    <property type="entry name" value="TrbI"/>
    <property type="match status" value="1"/>
</dbReference>
<keyword evidence="7" id="KW-1185">Reference proteome</keyword>
<sequence>MGLSDKSILEPDAPKPGIPVKKSTLAVLGLMALVAAGVVTTLLSSGSGASEKTVVATDPSEIRSVGTDATLREEEDEVKRRRAAVPAMAPASVPHPVASAPSAPVPFPVASAATAAPGRSAAELEQEAAVRLSKSLAHDFDDTSRDVQRRDIQAAGAGREDLGALLGRNAAAAVPPSATADTSLQNDRIKQLLGQAPATRDEGAWLKEYAKEADGKRTIRGYAAAGGYVLRQGKIIPAILGRQVNSDLPGRLTAYVSSNVYDSNNNLLIPKGSTLVGAYDSQVAVGQTRLMFAFTRLILPNGYSFDLPAAQGVDMAGASGMSGDVNNHFLKMFGTSLLIAVLADKGKQPSSVTQVGATGPATAAGQVLSDVSKTILERNRVIPPTITVDQGTRINVEVVADMVFPEPYPVRHP</sequence>
<reference evidence="6" key="1">
    <citation type="submission" date="2020-08" db="EMBL/GenBank/DDBJ databases">
        <title>Ramlibacter sp. GTP1 16S ribosomal RNA gene genome sequencing and assembly.</title>
        <authorList>
            <person name="Kang M."/>
        </authorList>
    </citation>
    <scope>NUCLEOTIDE SEQUENCE</scope>
    <source>
        <strain evidence="6">GTP1</strain>
    </source>
</reference>
<dbReference type="InterPro" id="IPR042217">
    <property type="entry name" value="T4SS_VirB10/TrbI"/>
</dbReference>
<comment type="caution">
    <text evidence="6">The sequence shown here is derived from an EMBL/GenBank/DDBJ whole genome shotgun (WGS) entry which is preliminary data.</text>
</comment>
<accession>A0A923MCU0</accession>
<dbReference type="CDD" id="cd16429">
    <property type="entry name" value="VirB10"/>
    <property type="match status" value="1"/>
</dbReference>
<protein>
    <submittedName>
        <fullName evidence="6">TrbI/VirB10 family protein</fullName>
    </submittedName>
</protein>
<evidence type="ECO:0000256" key="5">
    <source>
        <dbReference type="ARBA" id="ARBA00023136"/>
    </source>
</evidence>